<organism evidence="8 9">
    <name type="scientific">Fragilariopsis cylindrus CCMP1102</name>
    <dbReference type="NCBI Taxonomy" id="635003"/>
    <lineage>
        <taxon>Eukaryota</taxon>
        <taxon>Sar</taxon>
        <taxon>Stramenopiles</taxon>
        <taxon>Ochrophyta</taxon>
        <taxon>Bacillariophyta</taxon>
        <taxon>Bacillariophyceae</taxon>
        <taxon>Bacillariophycidae</taxon>
        <taxon>Bacillariales</taxon>
        <taxon>Bacillariaceae</taxon>
        <taxon>Fragilariopsis</taxon>
    </lineage>
</organism>
<evidence type="ECO:0000256" key="1">
    <source>
        <dbReference type="ARBA" id="ARBA00012089"/>
    </source>
</evidence>
<gene>
    <name evidence="8" type="ORF">FRACYDRAFT_249210</name>
</gene>
<dbReference type="KEGG" id="fcy:FRACYDRAFT_249210"/>
<dbReference type="GO" id="GO:0017178">
    <property type="term" value="F:diphthine-ammonia ligase activity"/>
    <property type="evidence" value="ECO:0007669"/>
    <property type="project" value="UniProtKB-EC"/>
</dbReference>
<reference evidence="8 9" key="1">
    <citation type="submission" date="2016-09" db="EMBL/GenBank/DDBJ databases">
        <title>Extensive genetic diversity and differential bi-allelic expression allows diatom success in the polar Southern Ocean.</title>
        <authorList>
            <consortium name="DOE Joint Genome Institute"/>
            <person name="Mock T."/>
            <person name="Otillar R.P."/>
            <person name="Strauss J."/>
            <person name="Dupont C."/>
            <person name="Frickenhaus S."/>
            <person name="Maumus F."/>
            <person name="Mcmullan M."/>
            <person name="Sanges R."/>
            <person name="Schmutz J."/>
            <person name="Toseland A."/>
            <person name="Valas R."/>
            <person name="Veluchamy A."/>
            <person name="Ward B.J."/>
            <person name="Allen A."/>
            <person name="Barry K."/>
            <person name="Falciatore A."/>
            <person name="Ferrante M."/>
            <person name="Fortunato A.E."/>
            <person name="Gloeckner G."/>
            <person name="Gruber A."/>
            <person name="Hipkin R."/>
            <person name="Janech M."/>
            <person name="Kroth P."/>
            <person name="Leese F."/>
            <person name="Lindquist E."/>
            <person name="Lyon B.R."/>
            <person name="Martin J."/>
            <person name="Mayer C."/>
            <person name="Parker M."/>
            <person name="Quesneville H."/>
            <person name="Raymond J."/>
            <person name="Uhlig C."/>
            <person name="Valentin K.U."/>
            <person name="Worden A.Z."/>
            <person name="Armbrust E.V."/>
            <person name="Bowler C."/>
            <person name="Green B."/>
            <person name="Moulton V."/>
            <person name="Van Oosterhout C."/>
            <person name="Grigoriev I."/>
        </authorList>
    </citation>
    <scope>NUCLEOTIDE SEQUENCE [LARGE SCALE GENOMIC DNA]</scope>
    <source>
        <strain evidence="8 9">CCMP1102</strain>
    </source>
</reference>
<feature type="compositionally biased region" description="Low complexity" evidence="6">
    <location>
        <begin position="255"/>
        <end position="276"/>
    </location>
</feature>
<dbReference type="GO" id="GO:0016787">
    <property type="term" value="F:hydrolase activity"/>
    <property type="evidence" value="ECO:0007669"/>
    <property type="project" value="UniProtKB-KW"/>
</dbReference>
<name>A0A1E7ESN8_9STRA</name>
<dbReference type="Gene3D" id="3.90.1490.10">
    <property type="entry name" value="putative n-type atp pyrophosphatase, domain 2"/>
    <property type="match status" value="1"/>
</dbReference>
<dbReference type="InParanoid" id="A0A1E7ESN8"/>
<feature type="domain" description="Diphthamide synthase" evidence="7">
    <location>
        <begin position="23"/>
        <end position="251"/>
    </location>
</feature>
<evidence type="ECO:0000259" key="7">
    <source>
        <dbReference type="Pfam" id="PF01902"/>
    </source>
</evidence>
<dbReference type="OrthoDB" id="686384at2759"/>
<dbReference type="InterPro" id="IPR014729">
    <property type="entry name" value="Rossmann-like_a/b/a_fold"/>
</dbReference>
<evidence type="ECO:0000313" key="9">
    <source>
        <dbReference type="Proteomes" id="UP000095751"/>
    </source>
</evidence>
<evidence type="ECO:0000256" key="3">
    <source>
        <dbReference type="ARBA" id="ARBA00029814"/>
    </source>
</evidence>
<feature type="region of interest" description="Disordered" evidence="6">
    <location>
        <begin position="253"/>
        <end position="292"/>
    </location>
</feature>
<dbReference type="InterPro" id="IPR002761">
    <property type="entry name" value="Diphthami_syn_dom"/>
</dbReference>
<protein>
    <recommendedName>
        <fullName evidence="2">Diphthine--ammonia ligase</fullName>
        <ecNumber evidence="1">6.3.1.14</ecNumber>
    </recommendedName>
    <alternativeName>
        <fullName evidence="3">Diphthamide synthase</fullName>
    </alternativeName>
    <alternativeName>
        <fullName evidence="4">Diphthamide synthetase</fullName>
    </alternativeName>
</protein>
<proteinExistence type="predicted"/>
<dbReference type="EC" id="6.3.1.14" evidence="1"/>
<dbReference type="Pfam" id="PF01902">
    <property type="entry name" value="Diphthami_syn_2"/>
    <property type="match status" value="1"/>
</dbReference>
<evidence type="ECO:0000256" key="6">
    <source>
        <dbReference type="SAM" id="MobiDB-lite"/>
    </source>
</evidence>
<dbReference type="Proteomes" id="UP000095751">
    <property type="component" value="Unassembled WGS sequence"/>
</dbReference>
<dbReference type="AlphaFoldDB" id="A0A1E7ESN8"/>
<dbReference type="Gene3D" id="3.40.50.620">
    <property type="entry name" value="HUPs"/>
    <property type="match status" value="1"/>
</dbReference>
<dbReference type="CDD" id="cd01994">
    <property type="entry name" value="AANH_PF0828-like"/>
    <property type="match status" value="1"/>
</dbReference>
<keyword evidence="9" id="KW-1185">Reference proteome</keyword>
<sequence length="341" mass="38828">MTNTVSNYEVQTIGDSTTTQVEKCCISWTGGKDCNLALLAAWRDPSLHVTDLVVFQPEYKQDFEAHPLRIMRQQSKSLGLTLRIMILPTEIKYRDGYVNAFKQLRDEYGLQVICTGDMDLVGSYQNNWMEECAEMAGDGIRTSLPLWKADRDSCLNSLLDEKFVVVFSCVKSPWFDESWCGRKLDVDSYKEMKIMSENPLYDEKEMLNWGPKDPRREVLDLGGENGEYHTMILDGPMYSYCIEIVGTTLVEEDVNNNNNNNNHSNSDTNSNSNGGTSDEKKGEEENIIVSTKTKTKIKPKAVVTESAKNGVEDRWWTYDGQTRWSFSDDFDVVAKVMKTVI</sequence>
<evidence type="ECO:0000313" key="8">
    <source>
        <dbReference type="EMBL" id="OEU08865.1"/>
    </source>
</evidence>
<dbReference type="SUPFAM" id="SSF52402">
    <property type="entry name" value="Adenine nucleotide alpha hydrolases-like"/>
    <property type="match status" value="1"/>
</dbReference>
<evidence type="ECO:0000256" key="4">
    <source>
        <dbReference type="ARBA" id="ARBA00031552"/>
    </source>
</evidence>
<evidence type="ECO:0000256" key="2">
    <source>
        <dbReference type="ARBA" id="ARBA00018426"/>
    </source>
</evidence>
<comment type="catalytic activity">
    <reaction evidence="5">
        <text>diphthine-[translation elongation factor 2] + NH4(+) + ATP = diphthamide-[translation elongation factor 2] + AMP + diphosphate + H(+)</text>
        <dbReference type="Rhea" id="RHEA:19753"/>
        <dbReference type="Rhea" id="RHEA-COMP:10172"/>
        <dbReference type="Rhea" id="RHEA-COMP:10174"/>
        <dbReference type="ChEBI" id="CHEBI:15378"/>
        <dbReference type="ChEBI" id="CHEBI:16692"/>
        <dbReference type="ChEBI" id="CHEBI:28938"/>
        <dbReference type="ChEBI" id="CHEBI:30616"/>
        <dbReference type="ChEBI" id="CHEBI:33019"/>
        <dbReference type="ChEBI" id="CHEBI:82696"/>
        <dbReference type="ChEBI" id="CHEBI:456215"/>
        <dbReference type="EC" id="6.3.1.14"/>
    </reaction>
</comment>
<accession>A0A1E7ESN8</accession>
<keyword evidence="8" id="KW-0378">Hydrolase</keyword>
<dbReference type="EMBL" id="KV784378">
    <property type="protein sequence ID" value="OEU08865.1"/>
    <property type="molecule type" value="Genomic_DNA"/>
</dbReference>
<evidence type="ECO:0000256" key="5">
    <source>
        <dbReference type="ARBA" id="ARBA00048108"/>
    </source>
</evidence>